<evidence type="ECO:0000256" key="2">
    <source>
        <dbReference type="ARBA" id="ARBA00023002"/>
    </source>
</evidence>
<dbReference type="InterPro" id="IPR016163">
    <property type="entry name" value="Ald_DH_C"/>
</dbReference>
<dbReference type="SUPFAM" id="SSF53720">
    <property type="entry name" value="ALDH-like"/>
    <property type="match status" value="1"/>
</dbReference>
<feature type="active site" evidence="3">
    <location>
        <position position="271"/>
    </location>
</feature>
<dbReference type="Pfam" id="PF00171">
    <property type="entry name" value="Aldedh"/>
    <property type="match status" value="1"/>
</dbReference>
<dbReference type="Gene3D" id="3.40.309.10">
    <property type="entry name" value="Aldehyde Dehydrogenase, Chain A, domain 2"/>
    <property type="match status" value="1"/>
</dbReference>
<dbReference type="FunCoup" id="C8X9V1">
    <property type="interactions" value="30"/>
</dbReference>
<reference evidence="7 8" key="2">
    <citation type="journal article" date="2010" name="Stand. Genomic Sci.">
        <title>Complete genome sequence of Nakamurella multipartita type strain (Y-104).</title>
        <authorList>
            <person name="Tice H."/>
            <person name="Mayilraj S."/>
            <person name="Sims D."/>
            <person name="Lapidus A."/>
            <person name="Nolan M."/>
            <person name="Lucas S."/>
            <person name="Glavina Del Rio T."/>
            <person name="Copeland A."/>
            <person name="Cheng J.F."/>
            <person name="Meincke L."/>
            <person name="Bruce D."/>
            <person name="Goodwin L."/>
            <person name="Pitluck S."/>
            <person name="Ivanova N."/>
            <person name="Mavromatis K."/>
            <person name="Ovchinnikova G."/>
            <person name="Pati A."/>
            <person name="Chen A."/>
            <person name="Palaniappan K."/>
            <person name="Land M."/>
            <person name="Hauser L."/>
            <person name="Chang Y.J."/>
            <person name="Jeffries C.D."/>
            <person name="Detter J.C."/>
            <person name="Brettin T."/>
            <person name="Rohde M."/>
            <person name="Goker M."/>
            <person name="Bristow J."/>
            <person name="Eisen J.A."/>
            <person name="Markowitz V."/>
            <person name="Hugenholtz P."/>
            <person name="Kyrpides N.C."/>
            <person name="Klenk H.P."/>
            <person name="Chen F."/>
        </authorList>
    </citation>
    <scope>NUCLEOTIDE SEQUENCE [LARGE SCALE GENOMIC DNA]</scope>
    <source>
        <strain evidence="8">ATCC 700099 / DSM 44233 / CIP 104796 / JCM 9543 / NBRC 105858 / Y-104</strain>
    </source>
</reference>
<evidence type="ECO:0000259" key="6">
    <source>
        <dbReference type="Pfam" id="PF00171"/>
    </source>
</evidence>
<dbReference type="InterPro" id="IPR029510">
    <property type="entry name" value="Ald_DH_CS_GLU"/>
</dbReference>
<dbReference type="InterPro" id="IPR016162">
    <property type="entry name" value="Ald_DH_N"/>
</dbReference>
<evidence type="ECO:0000256" key="3">
    <source>
        <dbReference type="PROSITE-ProRule" id="PRU10007"/>
    </source>
</evidence>
<name>C8X9V1_NAKMY</name>
<evidence type="ECO:0000256" key="4">
    <source>
        <dbReference type="RuleBase" id="RU003345"/>
    </source>
</evidence>
<dbReference type="KEGG" id="nml:Namu_2921"/>
<dbReference type="InterPro" id="IPR016161">
    <property type="entry name" value="Ald_DH/histidinol_DH"/>
</dbReference>
<comment type="similarity">
    <text evidence="1 4">Belongs to the aldehyde dehydrogenase family.</text>
</comment>
<feature type="region of interest" description="Disordered" evidence="5">
    <location>
        <begin position="1"/>
        <end position="23"/>
    </location>
</feature>
<accession>C8X9V1</accession>
<evidence type="ECO:0000256" key="1">
    <source>
        <dbReference type="ARBA" id="ARBA00009986"/>
    </source>
</evidence>
<dbReference type="InParanoid" id="C8X9V1"/>
<dbReference type="GO" id="GO:0016620">
    <property type="term" value="F:oxidoreductase activity, acting on the aldehyde or oxo group of donors, NAD or NADP as acceptor"/>
    <property type="evidence" value="ECO:0007669"/>
    <property type="project" value="InterPro"/>
</dbReference>
<dbReference type="PANTHER" id="PTHR11699">
    <property type="entry name" value="ALDEHYDE DEHYDROGENASE-RELATED"/>
    <property type="match status" value="1"/>
</dbReference>
<reference evidence="8" key="1">
    <citation type="submission" date="2009-09" db="EMBL/GenBank/DDBJ databases">
        <title>The complete genome of Nakamurella multipartita DSM 44233.</title>
        <authorList>
            <consortium name="US DOE Joint Genome Institute (JGI-PGF)"/>
            <person name="Lucas S."/>
            <person name="Copeland A."/>
            <person name="Lapidus A."/>
            <person name="Glavina del Rio T."/>
            <person name="Dalin E."/>
            <person name="Tice H."/>
            <person name="Bruce D."/>
            <person name="Goodwin L."/>
            <person name="Pitluck S."/>
            <person name="Kyrpides N."/>
            <person name="Mavromatis K."/>
            <person name="Ivanova N."/>
            <person name="Ovchinnikova G."/>
            <person name="Sims D."/>
            <person name="Meincke L."/>
            <person name="Brettin T."/>
            <person name="Detter J.C."/>
            <person name="Han C."/>
            <person name="Larimer F."/>
            <person name="Land M."/>
            <person name="Hauser L."/>
            <person name="Markowitz V."/>
            <person name="Cheng J.-F."/>
            <person name="Hugenholtz P."/>
            <person name="Woyke T."/>
            <person name="Wu D."/>
            <person name="Klenk H.-P."/>
            <person name="Eisen J.A."/>
        </authorList>
    </citation>
    <scope>NUCLEOTIDE SEQUENCE [LARGE SCALE GENOMIC DNA]</scope>
    <source>
        <strain evidence="8">ATCC 700099 / DSM 44233 / CIP 104796 / JCM 9543 / NBRC 105858 / Y-104</strain>
    </source>
</reference>
<dbReference type="Gene3D" id="3.40.605.10">
    <property type="entry name" value="Aldehyde Dehydrogenase, Chain A, domain 1"/>
    <property type="match status" value="1"/>
</dbReference>
<dbReference type="eggNOG" id="COG1012">
    <property type="taxonomic scope" value="Bacteria"/>
</dbReference>
<dbReference type="STRING" id="479431.Namu_2921"/>
<sequence>MSVDVSGDVARRPSAANPGRPDWLTGPLAQRLAGLITASGATREAASAPYTLTPTVELPRSTSADVQAAFTRARAAQRDWAQRPAGERSAVVLRFHDLLLDRQDQVLDLIQWENGKCRQDAFLEVADIALTARYYGRRAPGLLKQQRRRGAFPVLTRTAELRHPKGVVGVISPWNYPLSLAAGDVIAALLAGNAVVHKPDSQTALTALWAVALMIEAGLPADLWPVVVGSGTELGEPLLAGADYLMFTGSTETGRWMASRAGQRLIGSSLELGGKNALLLLDDADLDRAAAGAARACFASSGQLCISMERIYLPVSRQQAFLDRFLDRVGAMRLGSSYDYEPDMGSLTTAAQLDTVTAHVADARAHGATVLTGGRARPDLGPLFYEPTVLSGVTDQMMCFAGETFGPVVAVYPYQNLPDAIESANATPYGLNASVWTGNPARGRAVAARLHAGTVNVNDGYAAAWASLDAPMGGMGDSGLGRRHGAEGLLKYTEAQTIAEQRILGFTPPPGVSYRAWAKGLTMTLKAMKKAGLS</sequence>
<feature type="domain" description="Aldehyde dehydrogenase" evidence="6">
    <location>
        <begin position="44"/>
        <end position="498"/>
    </location>
</feature>
<evidence type="ECO:0000313" key="8">
    <source>
        <dbReference type="Proteomes" id="UP000002218"/>
    </source>
</evidence>
<evidence type="ECO:0000313" key="7">
    <source>
        <dbReference type="EMBL" id="ACV79259.1"/>
    </source>
</evidence>
<dbReference type="OrthoDB" id="6882680at2"/>
<keyword evidence="8" id="KW-1185">Reference proteome</keyword>
<dbReference type="FunFam" id="3.40.309.10:FF:000009">
    <property type="entry name" value="Aldehyde dehydrogenase A"/>
    <property type="match status" value="1"/>
</dbReference>
<proteinExistence type="inferred from homology"/>
<dbReference type="Proteomes" id="UP000002218">
    <property type="component" value="Chromosome"/>
</dbReference>
<dbReference type="HOGENOM" id="CLU_005391_1_0_11"/>
<keyword evidence="2 4" id="KW-0560">Oxidoreductase</keyword>
<dbReference type="PROSITE" id="PS00687">
    <property type="entry name" value="ALDEHYDE_DEHYDR_GLU"/>
    <property type="match status" value="1"/>
</dbReference>
<protein>
    <submittedName>
        <fullName evidence="7">Aldehyde Dehydrogenase</fullName>
    </submittedName>
</protein>
<organism evidence="7 8">
    <name type="scientific">Nakamurella multipartita (strain ATCC 700099 / DSM 44233 / CIP 104796 / JCM 9543 / NBRC 105858 / Y-104)</name>
    <name type="common">Microsphaera multipartita</name>
    <dbReference type="NCBI Taxonomy" id="479431"/>
    <lineage>
        <taxon>Bacteria</taxon>
        <taxon>Bacillati</taxon>
        <taxon>Actinomycetota</taxon>
        <taxon>Actinomycetes</taxon>
        <taxon>Nakamurellales</taxon>
        <taxon>Nakamurellaceae</taxon>
        <taxon>Nakamurella</taxon>
    </lineage>
</organism>
<dbReference type="InterPro" id="IPR015590">
    <property type="entry name" value="Aldehyde_DH_dom"/>
</dbReference>
<dbReference type="RefSeq" id="WP_015748133.1">
    <property type="nucleotide sequence ID" value="NC_013235.1"/>
</dbReference>
<gene>
    <name evidence="7" type="ordered locus">Namu_2921</name>
</gene>
<dbReference type="AlphaFoldDB" id="C8X9V1"/>
<dbReference type="CDD" id="cd07101">
    <property type="entry name" value="ALDH_SSADH2_GabD2"/>
    <property type="match status" value="1"/>
</dbReference>
<dbReference type="EMBL" id="CP001737">
    <property type="protein sequence ID" value="ACV79259.1"/>
    <property type="molecule type" value="Genomic_DNA"/>
</dbReference>
<evidence type="ECO:0000256" key="5">
    <source>
        <dbReference type="SAM" id="MobiDB-lite"/>
    </source>
</evidence>
<dbReference type="NCBIfam" id="NF006916">
    <property type="entry name" value="PRK09407.1"/>
    <property type="match status" value="1"/>
</dbReference>